<dbReference type="SUPFAM" id="SSF50814">
    <property type="entry name" value="Lipocalins"/>
    <property type="match status" value="1"/>
</dbReference>
<dbReference type="InterPro" id="IPR000463">
    <property type="entry name" value="Fatty_acid-bd"/>
</dbReference>
<dbReference type="InterPro" id="IPR012674">
    <property type="entry name" value="Calycin"/>
</dbReference>
<evidence type="ECO:0000259" key="2">
    <source>
        <dbReference type="PROSITE" id="PS00214"/>
    </source>
</evidence>
<dbReference type="Gene3D" id="2.40.128.20">
    <property type="match status" value="1"/>
</dbReference>
<sequence>MSFAGTWQVYSQENYENFLKQVGLPDEIIKVAKDINPIIEIQQNGDNFVVTSKTPKQSQSNSFTIGKESEITTVGGKKAKVIVNLEGGKLICKSDTFSHIQEIQGDEMVEVSRNFNYQVLGEHIIKDKQRFGKE</sequence>
<dbReference type="InParanoid" id="A0A6I8RUK4"/>
<reference evidence="3" key="2">
    <citation type="submission" date="2020-05" db="UniProtKB">
        <authorList>
            <consortium name="Ensembl"/>
        </authorList>
    </citation>
    <scope>IDENTIFICATION</scope>
</reference>
<gene>
    <name evidence="3" type="primary">XB5907626 [provisional:fabp1]</name>
</gene>
<dbReference type="PANTHER" id="PTHR11955">
    <property type="entry name" value="FATTY ACID BINDING PROTEIN"/>
    <property type="match status" value="1"/>
</dbReference>
<name>A0A6I8RUK4_XENTR</name>
<dbReference type="Bgee" id="ENSXETG00000005274">
    <property type="expression patterns" value="Expressed in liver and 5 other cell types or tissues"/>
</dbReference>
<feature type="domain" description="Cytosolic fatty-acid binding proteins" evidence="2">
    <location>
        <begin position="5"/>
        <end position="22"/>
    </location>
</feature>
<dbReference type="Xenbase" id="XB-GENE-5907627">
    <property type="gene designation" value="XB5907626 [provisional:fabp1]"/>
</dbReference>
<dbReference type="Ensembl" id="ENSXETT00000076869">
    <property type="protein sequence ID" value="ENSXETP00000084245"/>
    <property type="gene ID" value="ENSXETG00000005274"/>
</dbReference>
<reference evidence="3" key="1">
    <citation type="journal article" date="2010" name="Science">
        <title>The genome of the Western clawed frog Xenopus tropicalis.</title>
        <authorList>
            <person name="Hellsten U."/>
            <person name="Harland R.M."/>
            <person name="Gilchrist M.J."/>
            <person name="Hendrix D."/>
            <person name="Jurka J."/>
            <person name="Kapitonov V."/>
            <person name="Ovcharenko I."/>
            <person name="Putnam N.H."/>
            <person name="Shu S."/>
            <person name="Taher L."/>
            <person name="Blitz I.L."/>
            <person name="Blumberg B."/>
            <person name="Dichmann D.S."/>
            <person name="Dubchak I."/>
            <person name="Amaya E."/>
            <person name="Detter J.C."/>
            <person name="Fletcher R."/>
            <person name="Gerhard D.S."/>
            <person name="Goodstein D."/>
            <person name="Graves T."/>
            <person name="Grigoriev I.V."/>
            <person name="Grimwood J."/>
            <person name="Kawashima T."/>
            <person name="Lindquist E."/>
            <person name="Lucas S.M."/>
            <person name="Mead P.E."/>
            <person name="Mitros T."/>
            <person name="Ogino H."/>
            <person name="Ohta Y."/>
            <person name="Poliakov A.V."/>
            <person name="Pollet N."/>
            <person name="Robert J."/>
            <person name="Salamov A."/>
            <person name="Sater A.K."/>
            <person name="Schmutz J."/>
            <person name="Terry A."/>
            <person name="Vize P.D."/>
            <person name="Warren W.C."/>
            <person name="Wells D."/>
            <person name="Wills A."/>
            <person name="Wilson R.K."/>
            <person name="Zimmerman L.B."/>
            <person name="Zorn A.M."/>
            <person name="Grainger R."/>
            <person name="Grammer T."/>
            <person name="Khokha M.K."/>
            <person name="Richardson P.M."/>
            <person name="Rokhsar D.S."/>
        </authorList>
    </citation>
    <scope>NUCLEOTIDE SEQUENCE [LARGE SCALE GENOMIC DNA]</scope>
    <source>
        <strain evidence="3">Nigerian</strain>
    </source>
</reference>
<accession>A0A6I8RUK4</accession>
<dbReference type="GeneTree" id="ENSGT00940000164147"/>
<dbReference type="GO" id="GO:0008289">
    <property type="term" value="F:lipid binding"/>
    <property type="evidence" value="ECO:0007669"/>
    <property type="project" value="InterPro"/>
</dbReference>
<dbReference type="AlphaFoldDB" id="A0A6I8RUK4"/>
<proteinExistence type="inferred from homology"/>
<dbReference type="PRINTS" id="PR00178">
    <property type="entry name" value="FATTYACIDBP"/>
</dbReference>
<comment type="similarity">
    <text evidence="1">Belongs to the calycin superfamily. Fatty-acid binding protein (FABP) family.</text>
</comment>
<protein>
    <submittedName>
        <fullName evidence="3">Provisional ortholog of fatty acid-binding protein 1</fullName>
    </submittedName>
</protein>
<dbReference type="PROSITE" id="PS00214">
    <property type="entry name" value="FABP"/>
    <property type="match status" value="1"/>
</dbReference>
<organism evidence="3">
    <name type="scientific">Xenopus tropicalis</name>
    <name type="common">Western clawed frog</name>
    <name type="synonym">Silurana tropicalis</name>
    <dbReference type="NCBI Taxonomy" id="8364"/>
    <lineage>
        <taxon>Eukaryota</taxon>
        <taxon>Metazoa</taxon>
        <taxon>Chordata</taxon>
        <taxon>Craniata</taxon>
        <taxon>Vertebrata</taxon>
        <taxon>Euteleostomi</taxon>
        <taxon>Amphibia</taxon>
        <taxon>Batrachia</taxon>
        <taxon>Anura</taxon>
        <taxon>Pipoidea</taxon>
        <taxon>Pipidae</taxon>
        <taxon>Xenopodinae</taxon>
        <taxon>Xenopus</taxon>
        <taxon>Silurana</taxon>
    </lineage>
</organism>
<dbReference type="Pfam" id="PF14651">
    <property type="entry name" value="Lipocalin_7"/>
    <property type="match status" value="1"/>
</dbReference>
<evidence type="ECO:0000313" key="3">
    <source>
        <dbReference type="Ensembl" id="ENSXETP00000084245"/>
    </source>
</evidence>
<dbReference type="InterPro" id="IPR031259">
    <property type="entry name" value="ILBP"/>
</dbReference>
<evidence type="ECO:0000256" key="1">
    <source>
        <dbReference type="ARBA" id="ARBA00008390"/>
    </source>
</evidence>